<keyword evidence="2" id="KW-0032">Aminotransferase</keyword>
<keyword evidence="3" id="KW-1185">Reference proteome</keyword>
<dbReference type="RefSeq" id="WP_137245330.1">
    <property type="nucleotide sequence ID" value="NZ_SZQA01000001.1"/>
</dbReference>
<dbReference type="OrthoDB" id="9763453at2"/>
<reference evidence="2 3" key="1">
    <citation type="submission" date="2019-04" db="EMBL/GenBank/DDBJ databases">
        <title>Herbidospora sp. NEAU-GS14.nov., a novel actinomycete isolated from soil.</title>
        <authorList>
            <person name="Han L."/>
        </authorList>
    </citation>
    <scope>NUCLEOTIDE SEQUENCE [LARGE SCALE GENOMIC DNA]</scope>
    <source>
        <strain evidence="2 3">NEAU-GS14</strain>
    </source>
</reference>
<organism evidence="2 3">
    <name type="scientific">Herbidospora galbida</name>
    <dbReference type="NCBI Taxonomy" id="2575442"/>
    <lineage>
        <taxon>Bacteria</taxon>
        <taxon>Bacillati</taxon>
        <taxon>Actinomycetota</taxon>
        <taxon>Actinomycetes</taxon>
        <taxon>Streptosporangiales</taxon>
        <taxon>Streptosporangiaceae</taxon>
        <taxon>Herbidospora</taxon>
    </lineage>
</organism>
<dbReference type="GO" id="GO:0008483">
    <property type="term" value="F:transaminase activity"/>
    <property type="evidence" value="ECO:0007669"/>
    <property type="project" value="UniProtKB-KW"/>
</dbReference>
<gene>
    <name evidence="2" type="ORF">FDA94_02390</name>
</gene>
<dbReference type="SUPFAM" id="SSF53383">
    <property type="entry name" value="PLP-dependent transferases"/>
    <property type="match status" value="1"/>
</dbReference>
<dbReference type="InterPro" id="IPR015421">
    <property type="entry name" value="PyrdxlP-dep_Trfase_major"/>
</dbReference>
<dbReference type="InterPro" id="IPR015424">
    <property type="entry name" value="PyrdxlP-dep_Trfase"/>
</dbReference>
<dbReference type="PANTHER" id="PTHR43510:SF1">
    <property type="entry name" value="AMINOTRANSFERASE FUNCTION, HYPOTHETICAL (EUROFUNG)"/>
    <property type="match status" value="1"/>
</dbReference>
<proteinExistence type="predicted"/>
<dbReference type="PANTHER" id="PTHR43510">
    <property type="entry name" value="AMINOTRANSFERASE FUNCTION, HYPOTHETICAL (EUROFUNG)"/>
    <property type="match status" value="1"/>
</dbReference>
<dbReference type="Proteomes" id="UP000308705">
    <property type="component" value="Unassembled WGS sequence"/>
</dbReference>
<feature type="domain" description="Aminotransferase class I/classII large" evidence="1">
    <location>
        <begin position="54"/>
        <end position="357"/>
    </location>
</feature>
<dbReference type="AlphaFoldDB" id="A0A4U3MRY2"/>
<evidence type="ECO:0000313" key="3">
    <source>
        <dbReference type="Proteomes" id="UP000308705"/>
    </source>
</evidence>
<dbReference type="CDD" id="cd00609">
    <property type="entry name" value="AAT_like"/>
    <property type="match status" value="1"/>
</dbReference>
<dbReference type="GO" id="GO:0030170">
    <property type="term" value="F:pyridoxal phosphate binding"/>
    <property type="evidence" value="ECO:0007669"/>
    <property type="project" value="InterPro"/>
</dbReference>
<dbReference type="EMBL" id="SZQA01000001">
    <property type="protein sequence ID" value="TKK91644.1"/>
    <property type="molecule type" value="Genomic_DNA"/>
</dbReference>
<dbReference type="InterPro" id="IPR015422">
    <property type="entry name" value="PyrdxlP-dep_Trfase_small"/>
</dbReference>
<evidence type="ECO:0000259" key="1">
    <source>
        <dbReference type="Pfam" id="PF00155"/>
    </source>
</evidence>
<dbReference type="Gene3D" id="3.40.640.10">
    <property type="entry name" value="Type I PLP-dependent aspartate aminotransferase-like (Major domain)"/>
    <property type="match status" value="1"/>
</dbReference>
<dbReference type="Pfam" id="PF00155">
    <property type="entry name" value="Aminotran_1_2"/>
    <property type="match status" value="1"/>
</dbReference>
<sequence length="377" mass="41493">MTRLPDFRLETYFSRWEFTARHHLTASDAQSMSLGDLLALADDDDRAAFENLSLGYTTTYGDPALREAVAQTYDKVDAADVLCFAGAEEALYLAMNVLLDAGDHAVVVTPNYQAAETVPLALCEVTGVALDPGDDWALDLDQIRAAIRPNTRVVSVNFPNNPTGKVVDAADFAELARICDEHGVHLFSDEVYRGLERDPARTLPQAADLSERALSLNVTSKALGLPGLRIGWLACRDRALLARLERAKHYTTICNSAPSEVLARIALKARTPILARNRALIARNVPVFDAFFAEFPDLFEWRAPDGGCVAYPRYLGPDGVEEFCTRLVDEAGVLLLPASIYRSELTPTPADRFRIGVGRAAPEEGLAAFRTWLRRER</sequence>
<protein>
    <submittedName>
        <fullName evidence="2">Pyridoxal phosphate-dependent aminotransferase</fullName>
    </submittedName>
</protein>
<accession>A0A4U3MRY2</accession>
<evidence type="ECO:0000313" key="2">
    <source>
        <dbReference type="EMBL" id="TKK91644.1"/>
    </source>
</evidence>
<keyword evidence="2" id="KW-0808">Transferase</keyword>
<dbReference type="Gene3D" id="3.90.1150.10">
    <property type="entry name" value="Aspartate Aminotransferase, domain 1"/>
    <property type="match status" value="1"/>
</dbReference>
<dbReference type="InterPro" id="IPR004839">
    <property type="entry name" value="Aminotransferase_I/II_large"/>
</dbReference>
<name>A0A4U3MRY2_9ACTN</name>
<comment type="caution">
    <text evidence="2">The sequence shown here is derived from an EMBL/GenBank/DDBJ whole genome shotgun (WGS) entry which is preliminary data.</text>
</comment>